<dbReference type="Proteomes" id="UP000287224">
    <property type="component" value="Unassembled WGS sequence"/>
</dbReference>
<organism evidence="1 2">
    <name type="scientific">Dictyobacter aurantiacus</name>
    <dbReference type="NCBI Taxonomy" id="1936993"/>
    <lineage>
        <taxon>Bacteria</taxon>
        <taxon>Bacillati</taxon>
        <taxon>Chloroflexota</taxon>
        <taxon>Ktedonobacteria</taxon>
        <taxon>Ktedonobacterales</taxon>
        <taxon>Dictyobacteraceae</taxon>
        <taxon>Dictyobacter</taxon>
    </lineage>
</organism>
<sequence>MSGVRGASISRFFSIVSGIALALCLFAGSSVAESVPKATLVSHFFPSGVRATSDSTADCWETSLAAPRKDAWRCIVVNTIYDPCFSSTSYPNAVICDANPATDTRGVKATLTSKLPATTATGDSMQPWVLQLSDGAYCTFLTGATSLVGNERVDYGCTNNAIIAGLPKQGTIWTANVVPQGQTHPVVTTVVHAWY</sequence>
<protein>
    <submittedName>
        <fullName evidence="1">Uncharacterized protein</fullName>
    </submittedName>
</protein>
<evidence type="ECO:0000313" key="2">
    <source>
        <dbReference type="Proteomes" id="UP000287224"/>
    </source>
</evidence>
<reference evidence="2" key="1">
    <citation type="submission" date="2018-12" db="EMBL/GenBank/DDBJ databases">
        <title>Tengunoibacter tsumagoiensis gen. nov., sp. nov., Dictyobacter kobayashii sp. nov., D. alpinus sp. nov., and D. joshuensis sp. nov. and description of Dictyobacteraceae fam. nov. within the order Ktedonobacterales isolated from Tengu-no-mugimeshi.</title>
        <authorList>
            <person name="Wang C.M."/>
            <person name="Zheng Y."/>
            <person name="Sakai Y."/>
            <person name="Toyoda A."/>
            <person name="Minakuchi Y."/>
            <person name="Abe K."/>
            <person name="Yokota A."/>
            <person name="Yabe S."/>
        </authorList>
    </citation>
    <scope>NUCLEOTIDE SEQUENCE [LARGE SCALE GENOMIC DNA]</scope>
    <source>
        <strain evidence="2">S-27</strain>
    </source>
</reference>
<name>A0A401ZPC3_9CHLR</name>
<gene>
    <name evidence="1" type="ORF">KDAU_60580</name>
</gene>
<keyword evidence="2" id="KW-1185">Reference proteome</keyword>
<proteinExistence type="predicted"/>
<dbReference type="EMBL" id="BIFQ01000002">
    <property type="protein sequence ID" value="GCE08729.1"/>
    <property type="molecule type" value="Genomic_DNA"/>
</dbReference>
<comment type="caution">
    <text evidence="1">The sequence shown here is derived from an EMBL/GenBank/DDBJ whole genome shotgun (WGS) entry which is preliminary data.</text>
</comment>
<dbReference type="AlphaFoldDB" id="A0A401ZPC3"/>
<dbReference type="RefSeq" id="WP_126601230.1">
    <property type="nucleotide sequence ID" value="NZ_BIFQ01000002.1"/>
</dbReference>
<evidence type="ECO:0000313" key="1">
    <source>
        <dbReference type="EMBL" id="GCE08729.1"/>
    </source>
</evidence>
<dbReference type="OrthoDB" id="161710at2"/>
<accession>A0A401ZPC3</accession>